<evidence type="ECO:0000313" key="2">
    <source>
        <dbReference type="EMBL" id="MDV6236880.1"/>
    </source>
</evidence>
<reference evidence="2 4" key="2">
    <citation type="journal article" date="2018" name="Microb. Genom.">
        <title>Deciphering the unexplored Leptospira diversity from soils uncovers genomic evolution to virulence.</title>
        <authorList>
            <person name="Thibeaux R."/>
            <person name="Iraola G."/>
            <person name="Ferres I."/>
            <person name="Bierque E."/>
            <person name="Girault D."/>
            <person name="Soupe-Gilbert M.E."/>
            <person name="Picardeau M."/>
            <person name="Goarant C."/>
        </authorList>
    </citation>
    <scope>NUCLEOTIDE SEQUENCE [LARGE SCALE GENOMIC DNA]</scope>
    <source>
        <strain evidence="2 4">ATI7-C-A5</strain>
    </source>
</reference>
<feature type="domain" description="Xylose isomerase-like TIM barrel" evidence="1">
    <location>
        <begin position="54"/>
        <end position="238"/>
    </location>
</feature>
<dbReference type="Gene3D" id="3.20.20.150">
    <property type="entry name" value="Divalent-metal-dependent TIM barrel enzymes"/>
    <property type="match status" value="1"/>
</dbReference>
<accession>A0A2N0BF83</accession>
<dbReference type="EMBL" id="NPEF02000017">
    <property type="protein sequence ID" value="MDV6236880.1"/>
    <property type="molecule type" value="Genomic_DNA"/>
</dbReference>
<name>A0A2N0B562_9LEPT</name>
<dbReference type="Pfam" id="PF01261">
    <property type="entry name" value="AP_endonuc_2"/>
    <property type="match status" value="1"/>
</dbReference>
<gene>
    <name evidence="2" type="ORF">CH379_014720</name>
    <name evidence="3" type="ORF">CH379_17535</name>
</gene>
<comment type="caution">
    <text evidence="3">The sequence shown here is derived from an EMBL/GenBank/DDBJ whole genome shotgun (WGS) entry which is preliminary data.</text>
</comment>
<protein>
    <submittedName>
        <fullName evidence="2">TIM barrel protein</fullName>
    </submittedName>
</protein>
<dbReference type="AlphaFoldDB" id="A0A2N0B562"/>
<reference evidence="3" key="1">
    <citation type="submission" date="2017-07" db="EMBL/GenBank/DDBJ databases">
        <title>Leptospira spp. isolated from tropical soils.</title>
        <authorList>
            <person name="Thibeaux R."/>
            <person name="Iraola G."/>
            <person name="Ferres I."/>
            <person name="Bierque E."/>
            <person name="Girault D."/>
            <person name="Soupe-Gilbert M.-E."/>
            <person name="Picardeau M."/>
            <person name="Goarant C."/>
        </authorList>
    </citation>
    <scope>NUCLEOTIDE SEQUENCE [LARGE SCALE GENOMIC DNA]</scope>
    <source>
        <strain evidence="3">ATI7-C-A5</strain>
    </source>
</reference>
<accession>A0A2N0B562</accession>
<dbReference type="OrthoDB" id="1440296at2"/>
<organism evidence="3">
    <name type="scientific">Leptospira ellisii</name>
    <dbReference type="NCBI Taxonomy" id="2023197"/>
    <lineage>
        <taxon>Bacteria</taxon>
        <taxon>Pseudomonadati</taxon>
        <taxon>Spirochaetota</taxon>
        <taxon>Spirochaetia</taxon>
        <taxon>Leptospirales</taxon>
        <taxon>Leptospiraceae</taxon>
        <taxon>Leptospira</taxon>
    </lineage>
</organism>
<evidence type="ECO:0000259" key="1">
    <source>
        <dbReference type="Pfam" id="PF01261"/>
    </source>
</evidence>
<sequence>MKIAVSTLAFIGIPIKDVLESAMENSLQIEFSSGLPYMDNMEEIYLSSTIERLPHNYFPAPKDPFVLNLASTDQEIRKRSVRHCKRGLELAAASRSPFFAAHAGFCIDPKPEELGKKLKQDQEFRRSDNQEIFIESIREVLDHSRVVDTPFLIENNVVAGMNLREDGRNPLLCADPDEILETIKIIKDDNFGILLDTAHLKVSANTLSFDADDAVLRLKNVIRGFHHSDNEGILDTNDKLTDRYWFLKHMPLFREAQHVLEIKRLNVEEIREHIDLLKRAAETN</sequence>
<keyword evidence="4" id="KW-1185">Reference proteome</keyword>
<dbReference type="RefSeq" id="WP_100748477.1">
    <property type="nucleotide sequence ID" value="NZ_NPEF02000017.1"/>
</dbReference>
<dbReference type="EMBL" id="NPEF01000240">
    <property type="protein sequence ID" value="PJZ91633.1"/>
    <property type="molecule type" value="Genomic_DNA"/>
</dbReference>
<proteinExistence type="predicted"/>
<evidence type="ECO:0000313" key="3">
    <source>
        <dbReference type="EMBL" id="PJZ91633.1"/>
    </source>
</evidence>
<reference evidence="2" key="3">
    <citation type="submission" date="2023-10" db="EMBL/GenBank/DDBJ databases">
        <authorList>
            <person name="Picardeau M."/>
            <person name="Thibeaux R."/>
        </authorList>
    </citation>
    <scope>NUCLEOTIDE SEQUENCE</scope>
    <source>
        <strain evidence="2">ATI7-C-A5</strain>
    </source>
</reference>
<evidence type="ECO:0000313" key="4">
    <source>
        <dbReference type="Proteomes" id="UP000232122"/>
    </source>
</evidence>
<dbReference type="InterPro" id="IPR036237">
    <property type="entry name" value="Xyl_isomerase-like_sf"/>
</dbReference>
<dbReference type="Proteomes" id="UP000232122">
    <property type="component" value="Unassembled WGS sequence"/>
</dbReference>
<dbReference type="InterPro" id="IPR013022">
    <property type="entry name" value="Xyl_isomerase-like_TIM-brl"/>
</dbReference>
<dbReference type="SUPFAM" id="SSF51658">
    <property type="entry name" value="Xylose isomerase-like"/>
    <property type="match status" value="1"/>
</dbReference>